<dbReference type="Pfam" id="PF00892">
    <property type="entry name" value="EamA"/>
    <property type="match status" value="2"/>
</dbReference>
<protein>
    <submittedName>
        <fullName evidence="8">Permease of the drug/metabolite transporter (DMT) superfamily</fullName>
    </submittedName>
</protein>
<dbReference type="GO" id="GO:0016020">
    <property type="term" value="C:membrane"/>
    <property type="evidence" value="ECO:0007669"/>
    <property type="project" value="UniProtKB-SubCell"/>
</dbReference>
<comment type="subcellular location">
    <subcellularLocation>
        <location evidence="1">Membrane</location>
        <topology evidence="1">Multi-pass membrane protein</topology>
    </subcellularLocation>
</comment>
<evidence type="ECO:0000256" key="5">
    <source>
        <dbReference type="ARBA" id="ARBA00023136"/>
    </source>
</evidence>
<dbReference type="RefSeq" id="WP_013610257.1">
    <property type="nucleotide sequence ID" value="NC_015156.1"/>
</dbReference>
<feature type="transmembrane region" description="Helical" evidence="6">
    <location>
        <begin position="253"/>
        <end position="275"/>
    </location>
</feature>
<evidence type="ECO:0000256" key="6">
    <source>
        <dbReference type="SAM" id="Phobius"/>
    </source>
</evidence>
<gene>
    <name evidence="8" type="ORF">VIBNI_0082</name>
</gene>
<feature type="domain" description="EamA" evidence="7">
    <location>
        <begin position="160"/>
        <end position="291"/>
    </location>
</feature>
<dbReference type="InterPro" id="IPR037185">
    <property type="entry name" value="EmrE-like"/>
</dbReference>
<feature type="transmembrane region" description="Helical" evidence="6">
    <location>
        <begin position="104"/>
        <end position="122"/>
    </location>
</feature>
<evidence type="ECO:0000256" key="2">
    <source>
        <dbReference type="ARBA" id="ARBA00007362"/>
    </source>
</evidence>
<feature type="transmembrane region" description="Helical" evidence="6">
    <location>
        <begin position="80"/>
        <end position="98"/>
    </location>
</feature>
<evidence type="ECO:0000256" key="4">
    <source>
        <dbReference type="ARBA" id="ARBA00022989"/>
    </source>
</evidence>
<comment type="similarity">
    <text evidence="2">Belongs to the EamA transporter family.</text>
</comment>
<dbReference type="PANTHER" id="PTHR32322">
    <property type="entry name" value="INNER MEMBRANE TRANSPORTER"/>
    <property type="match status" value="1"/>
</dbReference>
<dbReference type="PROSITE" id="PS51257">
    <property type="entry name" value="PROKAR_LIPOPROTEIN"/>
    <property type="match status" value="1"/>
</dbReference>
<keyword evidence="4 6" id="KW-1133">Transmembrane helix</keyword>
<feature type="transmembrane region" description="Helical" evidence="6">
    <location>
        <begin position="186"/>
        <end position="206"/>
    </location>
</feature>
<keyword evidence="5 6" id="KW-0472">Membrane</keyword>
<geneLocation type="plasmid" evidence="8">
    <name>VIBNI_pA</name>
</geneLocation>
<evidence type="ECO:0000256" key="3">
    <source>
        <dbReference type="ARBA" id="ARBA00022692"/>
    </source>
</evidence>
<dbReference type="InterPro" id="IPR000620">
    <property type="entry name" value="EamA_dom"/>
</dbReference>
<dbReference type="AlphaFoldDB" id="A0A9P1JLB0"/>
<dbReference type="EMBL" id="FP893246">
    <property type="protein sequence ID" value="CBJ93118.1"/>
    <property type="molecule type" value="Genomic_DNA"/>
</dbReference>
<feature type="transmembrane region" description="Helical" evidence="6">
    <location>
        <begin position="50"/>
        <end position="68"/>
    </location>
</feature>
<name>A0A9P1JLB0_9VIBR</name>
<dbReference type="SUPFAM" id="SSF103481">
    <property type="entry name" value="Multidrug resistance efflux transporter EmrE"/>
    <property type="match status" value="2"/>
</dbReference>
<feature type="transmembrane region" description="Helical" evidence="6">
    <location>
        <begin position="129"/>
        <end position="148"/>
    </location>
</feature>
<dbReference type="InterPro" id="IPR050638">
    <property type="entry name" value="AA-Vitamin_Transporters"/>
</dbReference>
<dbReference type="PANTHER" id="PTHR32322:SF2">
    <property type="entry name" value="EAMA DOMAIN-CONTAINING PROTEIN"/>
    <property type="match status" value="1"/>
</dbReference>
<feature type="transmembrane region" description="Helical" evidence="6">
    <location>
        <begin position="160"/>
        <end position="179"/>
    </location>
</feature>
<evidence type="ECO:0000313" key="8">
    <source>
        <dbReference type="EMBL" id="CBJ93118.1"/>
    </source>
</evidence>
<accession>A0A9P1JLB0</accession>
<sequence>MNPPKTGTYCNVTLLKGLGYGLVTVSCWGIMNVSTHDALRNGFLPNDLTMLRYCVAGAICLPLLLVSHRKVVGPSNWLKAVALALLAGPLYGSLVNMGMQVTPLSYASVMVPTFTMIITMLLSMKSEKLNKIQTISTLVIVLGLYALMNDTPNTLPQSSMGVVAFLLAGLTWSCFTILLKHWKVEPVSTIFMMNLVSGVIYLPFYFLNEHSTLSDLSIAQWVVQGFVQSVLASIVVVFAFAQTVKYIGVTVSSTLPALIPVTSILIATLLFGHAVTTSEKLTLGLISFGFVTCTLSKHKHHSLKAR</sequence>
<evidence type="ECO:0000259" key="7">
    <source>
        <dbReference type="Pfam" id="PF00892"/>
    </source>
</evidence>
<keyword evidence="3 6" id="KW-0812">Transmembrane</keyword>
<reference evidence="8" key="1">
    <citation type="submission" date="2010-02" db="EMBL/GenBank/DDBJ databases">
        <authorList>
            <person name="Genoscope - CEA"/>
        </authorList>
    </citation>
    <scope>NUCLEOTIDE SEQUENCE</scope>
    <source>
        <plasmid evidence="8">VIBNI_pA</plasmid>
    </source>
</reference>
<keyword evidence="8" id="KW-0614">Plasmid</keyword>
<proteinExistence type="inferred from homology"/>
<organism evidence="8">
    <name type="scientific">Vibrio nigripulchritudo</name>
    <dbReference type="NCBI Taxonomy" id="28173"/>
    <lineage>
        <taxon>Bacteria</taxon>
        <taxon>Pseudomonadati</taxon>
        <taxon>Pseudomonadota</taxon>
        <taxon>Gammaproteobacteria</taxon>
        <taxon>Vibrionales</taxon>
        <taxon>Vibrionaceae</taxon>
        <taxon>Vibrio</taxon>
    </lineage>
</organism>
<feature type="domain" description="EamA" evidence="7">
    <location>
        <begin position="16"/>
        <end position="147"/>
    </location>
</feature>
<feature type="transmembrane region" description="Helical" evidence="6">
    <location>
        <begin position="218"/>
        <end position="241"/>
    </location>
</feature>
<evidence type="ECO:0000256" key="1">
    <source>
        <dbReference type="ARBA" id="ARBA00004141"/>
    </source>
</evidence>